<reference evidence="2 3" key="1">
    <citation type="submission" date="2011-04" db="EMBL/GenBank/DDBJ databases">
        <title>Complete sequence of Pseudomonas fulva 12-X.</title>
        <authorList>
            <consortium name="US DOE Joint Genome Institute"/>
            <person name="Lucas S."/>
            <person name="Han J."/>
            <person name="Lapidus A."/>
            <person name="Cheng J.-F."/>
            <person name="Goodwin L."/>
            <person name="Pitluck S."/>
            <person name="Peters L."/>
            <person name="Mikhailova N."/>
            <person name="Pagani I."/>
            <person name="Davenport K."/>
            <person name="Han C."/>
            <person name="Tapia R."/>
            <person name="Land M."/>
            <person name="Hauser L."/>
            <person name="Kyrpides N."/>
            <person name="Ivanova N."/>
            <person name="Pagani I."/>
            <person name="Lcollab F.I."/>
            <person name="Woyke T."/>
        </authorList>
    </citation>
    <scope>NUCLEOTIDE SEQUENCE [LARGE SCALE GENOMIC DNA]</scope>
    <source>
        <strain evidence="3">12-X</strain>
    </source>
</reference>
<dbReference type="AlphaFoldDB" id="F6AIF8"/>
<dbReference type="STRING" id="743720.Psefu_0564"/>
<proteinExistence type="predicted"/>
<accession>F6AIF8</accession>
<evidence type="ECO:0000313" key="2">
    <source>
        <dbReference type="EMBL" id="AEF20546.1"/>
    </source>
</evidence>
<evidence type="ECO:0000313" key="3">
    <source>
        <dbReference type="Proteomes" id="UP000000686"/>
    </source>
</evidence>
<organism evidence="2 3">
    <name type="scientific">Pseudomonas fulva (strain 12-X)</name>
    <dbReference type="NCBI Taxonomy" id="743720"/>
    <lineage>
        <taxon>Bacteria</taxon>
        <taxon>Pseudomonadati</taxon>
        <taxon>Pseudomonadota</taxon>
        <taxon>Gammaproteobacteria</taxon>
        <taxon>Pseudomonadales</taxon>
        <taxon>Pseudomonadaceae</taxon>
        <taxon>Pseudomonas</taxon>
    </lineage>
</organism>
<dbReference type="Proteomes" id="UP000000686">
    <property type="component" value="Chromosome"/>
</dbReference>
<sequence>MPLGTPTPAQLWNGEISFFSIDTDVIQSAGYNFEIGALNQLHRQLPSSMELQLTDVVANEVVKHLMEPILKSVQLFESSLNNLKRKATLPMDQISELFTAMSPTSSSSTYFRKRIEDYAAKCRGGILQTDGNGILEELFRRYFTSSPPFELNAAKKTEFPDAAALLVLENFAAENDTDGIVISKDGGWEAFAAQSPRLYCVKSLDELTALFTATGEVAAQIQTAIHAAIEDSRSPVRSQLSDAIEDHVRFASWSVGEIYSDINGRVEGEVGDISLTDHELLVEETSIWNDEDSATTWLVEVTALVKVDVAVSVTTYLWDSIDRDEVQLGSDAVTHEVEIEVSAFLTCSNVQAGSEPKDWDVEVEIAPGDYDVDVGEVQAFPWD</sequence>
<gene>
    <name evidence="2" type="ordered locus">Psefu_0564</name>
</gene>
<dbReference type="OrthoDB" id="9766796at2"/>
<name>F6AIF8_PSEF1</name>
<dbReference type="KEGG" id="pfv:Psefu_0564"/>
<keyword evidence="3" id="KW-1185">Reference proteome</keyword>
<dbReference type="EMBL" id="CP002727">
    <property type="protein sequence ID" value="AEF20546.1"/>
    <property type="molecule type" value="Genomic_DNA"/>
</dbReference>
<dbReference type="Pfam" id="PF16289">
    <property type="entry name" value="PIN_12"/>
    <property type="match status" value="1"/>
</dbReference>
<protein>
    <recommendedName>
        <fullName evidence="1">DUF4935 domain-containing protein</fullName>
    </recommendedName>
</protein>
<dbReference type="RefSeq" id="WP_013789688.1">
    <property type="nucleotide sequence ID" value="NC_015556.1"/>
</dbReference>
<feature type="domain" description="DUF4935" evidence="1">
    <location>
        <begin position="21"/>
        <end position="188"/>
    </location>
</feature>
<dbReference type="InterPro" id="IPR032557">
    <property type="entry name" value="DUF4935"/>
</dbReference>
<dbReference type="HOGENOM" id="CLU_063004_1_0_6"/>
<evidence type="ECO:0000259" key="1">
    <source>
        <dbReference type="Pfam" id="PF16289"/>
    </source>
</evidence>